<sequence>MTDICCVASALGTIKKHHRSESSRKMCHLVSASSRKRAENKTFSNFISRAVSFNNDAESPLQTIILPFGSIDLFYVPGEQTMTKTRLPRVFCGSGSSLDAISLHTQTGIRVPSGTIWFD</sequence>
<evidence type="ECO:0000313" key="2">
    <source>
        <dbReference type="Proteomes" id="UP000219338"/>
    </source>
</evidence>
<keyword evidence="2" id="KW-1185">Reference proteome</keyword>
<name>A0A284RCU7_ARMOS</name>
<gene>
    <name evidence="1" type="ORF">ARMOST_09896</name>
</gene>
<proteinExistence type="predicted"/>
<dbReference type="AlphaFoldDB" id="A0A284RCU7"/>
<accession>A0A284RCU7</accession>
<protein>
    <submittedName>
        <fullName evidence="1">Uncharacterized protein</fullName>
    </submittedName>
</protein>
<dbReference type="Proteomes" id="UP000219338">
    <property type="component" value="Unassembled WGS sequence"/>
</dbReference>
<dbReference type="EMBL" id="FUEG01000007">
    <property type="protein sequence ID" value="SJL06555.1"/>
    <property type="molecule type" value="Genomic_DNA"/>
</dbReference>
<organism evidence="1 2">
    <name type="scientific">Armillaria ostoyae</name>
    <name type="common">Armillaria root rot fungus</name>
    <dbReference type="NCBI Taxonomy" id="47428"/>
    <lineage>
        <taxon>Eukaryota</taxon>
        <taxon>Fungi</taxon>
        <taxon>Dikarya</taxon>
        <taxon>Basidiomycota</taxon>
        <taxon>Agaricomycotina</taxon>
        <taxon>Agaricomycetes</taxon>
        <taxon>Agaricomycetidae</taxon>
        <taxon>Agaricales</taxon>
        <taxon>Marasmiineae</taxon>
        <taxon>Physalacriaceae</taxon>
        <taxon>Armillaria</taxon>
    </lineage>
</organism>
<evidence type="ECO:0000313" key="1">
    <source>
        <dbReference type="EMBL" id="SJL06555.1"/>
    </source>
</evidence>
<reference evidence="2" key="1">
    <citation type="journal article" date="2017" name="Nat. Ecol. Evol.">
        <title>Genome expansion and lineage-specific genetic innovations in the forest pathogenic fungi Armillaria.</title>
        <authorList>
            <person name="Sipos G."/>
            <person name="Prasanna A.N."/>
            <person name="Walter M.C."/>
            <person name="O'Connor E."/>
            <person name="Balint B."/>
            <person name="Krizsan K."/>
            <person name="Kiss B."/>
            <person name="Hess J."/>
            <person name="Varga T."/>
            <person name="Slot J."/>
            <person name="Riley R."/>
            <person name="Boka B."/>
            <person name="Rigling D."/>
            <person name="Barry K."/>
            <person name="Lee J."/>
            <person name="Mihaltcheva S."/>
            <person name="LaButti K."/>
            <person name="Lipzen A."/>
            <person name="Waldron R."/>
            <person name="Moloney N.M."/>
            <person name="Sperisen C."/>
            <person name="Kredics L."/>
            <person name="Vagvoelgyi C."/>
            <person name="Patrignani A."/>
            <person name="Fitzpatrick D."/>
            <person name="Nagy I."/>
            <person name="Doyle S."/>
            <person name="Anderson J.B."/>
            <person name="Grigoriev I.V."/>
            <person name="Gueldener U."/>
            <person name="Muensterkoetter M."/>
            <person name="Nagy L.G."/>
        </authorList>
    </citation>
    <scope>NUCLEOTIDE SEQUENCE [LARGE SCALE GENOMIC DNA]</scope>
    <source>
        <strain evidence="2">C18/9</strain>
    </source>
</reference>